<dbReference type="InterPro" id="IPR008969">
    <property type="entry name" value="CarboxyPept-like_regulatory"/>
</dbReference>
<evidence type="ECO:0000313" key="5">
    <source>
        <dbReference type="EMBL" id="MDN4164196.1"/>
    </source>
</evidence>
<dbReference type="RefSeq" id="WP_320002722.1">
    <property type="nucleotide sequence ID" value="NZ_JAUHJS010000001.1"/>
</dbReference>
<dbReference type="Gene3D" id="2.170.130.10">
    <property type="entry name" value="TonB-dependent receptor, plug domain"/>
    <property type="match status" value="1"/>
</dbReference>
<reference evidence="5" key="1">
    <citation type="submission" date="2023-06" db="EMBL/GenBank/DDBJ databases">
        <title>Cytophagales bacterium Strain LB-30, isolated from soil.</title>
        <authorList>
            <person name="Liu B."/>
        </authorList>
    </citation>
    <scope>NUCLEOTIDE SEQUENCE</scope>
    <source>
        <strain evidence="5">LB-30</strain>
    </source>
</reference>
<dbReference type="Pfam" id="PF13715">
    <property type="entry name" value="CarbopepD_reg_2"/>
    <property type="match status" value="1"/>
</dbReference>
<comment type="subcellular location">
    <subcellularLocation>
        <location evidence="1">Cell outer membrane</location>
    </subcellularLocation>
</comment>
<feature type="chain" id="PRO_5045251560" evidence="4">
    <location>
        <begin position="20"/>
        <end position="785"/>
    </location>
</feature>
<evidence type="ECO:0000256" key="2">
    <source>
        <dbReference type="ARBA" id="ARBA00023136"/>
    </source>
</evidence>
<accession>A0ABT8F2C6</accession>
<sequence length="785" mass="88435">MKNLLLLFCLLLSPYFSHAQKLTQTLRGTVVDKVTQMPLPGATVLILNEEPLIGTTTSLDGEFRLSQVPIGSKTLKVSYIGYKDAFLPNMVVNSGKELVLVINLEEDITAIEEVVVTAEVEKSRALNEMAPVSARTFSVEETRKYAAAINDPARMVTAFAGVVSTGDGANGISIRGNAPRGLLWRMEGVDIPNPNHFANLGSAGGGISILSAQLLSNSDFMTGAFPAEYGNALSGVFDLKLRKGNNETHEYTFQAGFLGIDGAVEGPFRKGYGGSYLINYRYSTLSMLSQLGLIDLGDFNTTFQDLSYHLTFPTKKAGQISVFGFSGLSSEIGEADRDTTLWEFDYQRYDSRFYANTHLSGLKHSIVLNSKNYLQSALVFSQLQNGYIADSLSTTFQPYRQFNERFIDQSVLLSSVLNTKISPRLHGRSGIYLKRIGYDFLQRYPSPETNEMQTYIQSEGTMYTVQLFSQWNYAFSETWQANVGMHYIRLTLNGTQSIEPRASIKHAINTKQSISLGYGLHGQTQNAGIYFTEQTESDGSKTLINKSLGMSKAHHWVLSYDHSLSPYLRLKTEAYYQYLYSLPVSPDVSNPLASINFEEGLITEKLVNKGRGRNYGLELTLEQFTYNNTYFLLSGSLFNSEYQALDKVWRNTRYNSQYAFSFTGGKEFFSTKKEKNITYGINMKVLYTGGFRYTPIDIEASREQQQIEYITEQTFSLQNKDYFRTDLRLSMKINKKRTTSTLALDIQNLTNRKNIQGTYFDLESEEMVESYQLPLIPILSYRIEF</sequence>
<evidence type="ECO:0000256" key="4">
    <source>
        <dbReference type="SAM" id="SignalP"/>
    </source>
</evidence>
<name>A0ABT8F2C6_9BACT</name>
<evidence type="ECO:0000313" key="6">
    <source>
        <dbReference type="Proteomes" id="UP001168552"/>
    </source>
</evidence>
<organism evidence="5 6">
    <name type="scientific">Shiella aurantiaca</name>
    <dbReference type="NCBI Taxonomy" id="3058365"/>
    <lineage>
        <taxon>Bacteria</taxon>
        <taxon>Pseudomonadati</taxon>
        <taxon>Bacteroidota</taxon>
        <taxon>Cytophagia</taxon>
        <taxon>Cytophagales</taxon>
        <taxon>Shiellaceae</taxon>
        <taxon>Shiella</taxon>
    </lineage>
</organism>
<gene>
    <name evidence="5" type="ORF">QWY31_01720</name>
</gene>
<comment type="caution">
    <text evidence="5">The sequence shown here is derived from an EMBL/GenBank/DDBJ whole genome shotgun (WGS) entry which is preliminary data.</text>
</comment>
<dbReference type="Gene3D" id="2.40.170.20">
    <property type="entry name" value="TonB-dependent receptor, beta-barrel domain"/>
    <property type="match status" value="1"/>
</dbReference>
<keyword evidence="2" id="KW-0472">Membrane</keyword>
<evidence type="ECO:0000256" key="3">
    <source>
        <dbReference type="ARBA" id="ARBA00023237"/>
    </source>
</evidence>
<dbReference type="InterPro" id="IPR036942">
    <property type="entry name" value="Beta-barrel_TonB_sf"/>
</dbReference>
<feature type="signal peptide" evidence="4">
    <location>
        <begin position="1"/>
        <end position="19"/>
    </location>
</feature>
<dbReference type="SUPFAM" id="SSF56935">
    <property type="entry name" value="Porins"/>
    <property type="match status" value="1"/>
</dbReference>
<keyword evidence="5" id="KW-0675">Receptor</keyword>
<dbReference type="Proteomes" id="UP001168552">
    <property type="component" value="Unassembled WGS sequence"/>
</dbReference>
<dbReference type="Gene3D" id="2.60.40.1120">
    <property type="entry name" value="Carboxypeptidase-like, regulatory domain"/>
    <property type="match status" value="1"/>
</dbReference>
<keyword evidence="6" id="KW-1185">Reference proteome</keyword>
<dbReference type="EMBL" id="JAUHJS010000001">
    <property type="protein sequence ID" value="MDN4164196.1"/>
    <property type="molecule type" value="Genomic_DNA"/>
</dbReference>
<dbReference type="InterPro" id="IPR037066">
    <property type="entry name" value="Plug_dom_sf"/>
</dbReference>
<keyword evidence="3" id="KW-0998">Cell outer membrane</keyword>
<evidence type="ECO:0000256" key="1">
    <source>
        <dbReference type="ARBA" id="ARBA00004442"/>
    </source>
</evidence>
<proteinExistence type="predicted"/>
<dbReference type="SUPFAM" id="SSF49464">
    <property type="entry name" value="Carboxypeptidase regulatory domain-like"/>
    <property type="match status" value="1"/>
</dbReference>
<protein>
    <submittedName>
        <fullName evidence="5">TonB-dependent receptor</fullName>
    </submittedName>
</protein>
<keyword evidence="4" id="KW-0732">Signal</keyword>